<reference evidence="1" key="1">
    <citation type="journal article" date="2015" name="Nature">
        <title>Complex archaea that bridge the gap between prokaryotes and eukaryotes.</title>
        <authorList>
            <person name="Spang A."/>
            <person name="Saw J.H."/>
            <person name="Jorgensen S.L."/>
            <person name="Zaremba-Niedzwiedzka K."/>
            <person name="Martijn J."/>
            <person name="Lind A.E."/>
            <person name="van Eijk R."/>
            <person name="Schleper C."/>
            <person name="Guy L."/>
            <person name="Ettema T.J."/>
        </authorList>
    </citation>
    <scope>NUCLEOTIDE SEQUENCE</scope>
</reference>
<dbReference type="EMBL" id="LAZR01010777">
    <property type="protein sequence ID" value="KKM65109.1"/>
    <property type="molecule type" value="Genomic_DNA"/>
</dbReference>
<protein>
    <submittedName>
        <fullName evidence="1">Uncharacterized protein</fullName>
    </submittedName>
</protein>
<name>A0A0F9J5T3_9ZZZZ</name>
<proteinExistence type="predicted"/>
<gene>
    <name evidence="1" type="ORF">LCGC14_1494620</name>
</gene>
<accession>A0A0F9J5T3</accession>
<dbReference type="AlphaFoldDB" id="A0A0F9J5T3"/>
<sequence>MSKYFAVAATNKKVKEAGGGTFEFADSALDQMAESAPKKPILIAFDTRQVGMVASARNDHGKLCVIMDIKKEYSISKEQRLVPGFTINQDEWTGLDGEDWEIHRMIQGVDIYAFGLTLAPAEKDLPEIEKK</sequence>
<evidence type="ECO:0000313" key="1">
    <source>
        <dbReference type="EMBL" id="KKM65109.1"/>
    </source>
</evidence>
<organism evidence="1">
    <name type="scientific">marine sediment metagenome</name>
    <dbReference type="NCBI Taxonomy" id="412755"/>
    <lineage>
        <taxon>unclassified sequences</taxon>
        <taxon>metagenomes</taxon>
        <taxon>ecological metagenomes</taxon>
    </lineage>
</organism>
<comment type="caution">
    <text evidence="1">The sequence shown here is derived from an EMBL/GenBank/DDBJ whole genome shotgun (WGS) entry which is preliminary data.</text>
</comment>